<organism evidence="1 2">
    <name type="scientific">Curtobacterium herbarum</name>
    <dbReference type="NCBI Taxonomy" id="150122"/>
    <lineage>
        <taxon>Bacteria</taxon>
        <taxon>Bacillati</taxon>
        <taxon>Actinomycetota</taxon>
        <taxon>Actinomycetes</taxon>
        <taxon>Micrococcales</taxon>
        <taxon>Microbacteriaceae</taxon>
        <taxon>Curtobacterium</taxon>
    </lineage>
</organism>
<dbReference type="RefSeq" id="WP_204606974.1">
    <property type="nucleotide sequence ID" value="NZ_JAFBBT010000001.1"/>
</dbReference>
<sequence length="154" mass="17485">MIIMKTNGAVSSVLNDTFRPLPDQVRRCLGLLDNDDHFAWLIFSALIDDETWRSGPQSVIDEYGNSYLQAGGTAEKMSVELRRREDDGEYRFYIVGRDHDLAEPLTETIDVQAAHEPRHPEELFTAAQAAPVFMHYVEHQTVPDGHTLRVIADM</sequence>
<protein>
    <recommendedName>
        <fullName evidence="3">NTP pyrophosphohydrolase</fullName>
    </recommendedName>
</protein>
<evidence type="ECO:0008006" key="3">
    <source>
        <dbReference type="Google" id="ProtNLM"/>
    </source>
</evidence>
<keyword evidence="2" id="KW-1185">Reference proteome</keyword>
<dbReference type="Proteomes" id="UP001501742">
    <property type="component" value="Unassembled WGS sequence"/>
</dbReference>
<evidence type="ECO:0000313" key="2">
    <source>
        <dbReference type="Proteomes" id="UP001501742"/>
    </source>
</evidence>
<accession>A0ABN1ZFW6</accession>
<reference evidence="1 2" key="1">
    <citation type="journal article" date="2019" name="Int. J. Syst. Evol. Microbiol.">
        <title>The Global Catalogue of Microorganisms (GCM) 10K type strain sequencing project: providing services to taxonomists for standard genome sequencing and annotation.</title>
        <authorList>
            <consortium name="The Broad Institute Genomics Platform"/>
            <consortium name="The Broad Institute Genome Sequencing Center for Infectious Disease"/>
            <person name="Wu L."/>
            <person name="Ma J."/>
        </authorList>
    </citation>
    <scope>NUCLEOTIDE SEQUENCE [LARGE SCALE GENOMIC DNA]</scope>
    <source>
        <strain evidence="1 2">JCM 12140</strain>
    </source>
</reference>
<comment type="caution">
    <text evidence="1">The sequence shown here is derived from an EMBL/GenBank/DDBJ whole genome shotgun (WGS) entry which is preliminary data.</text>
</comment>
<dbReference type="EMBL" id="BAAAJX010000016">
    <property type="protein sequence ID" value="GAA1494343.1"/>
    <property type="molecule type" value="Genomic_DNA"/>
</dbReference>
<gene>
    <name evidence="1" type="ORF">GCM10009627_26890</name>
</gene>
<name>A0ABN1ZFW6_9MICO</name>
<proteinExistence type="predicted"/>
<evidence type="ECO:0000313" key="1">
    <source>
        <dbReference type="EMBL" id="GAA1494343.1"/>
    </source>
</evidence>